<evidence type="ECO:0000313" key="5">
    <source>
        <dbReference type="Proteomes" id="UP001488805"/>
    </source>
</evidence>
<sequence>MVDNIVSKPLVLVLIVTAHMVFNDPIPAEVTRNLGTNITFQFTFNVSAMEHIIAVYTTNQTKIAEYFKGNILKNNVDVHPENNSAICHITNLKLHHSGIYWASLFLETGLAVESNNKVQLIVQEENTISTVPPMQNDITTIDSGSTSVFSSRIVTVLVVSPVVLLAAVLPLLIWCLLRTKDKQPPPQQQRSNPTVQETVEASTNVPAPQLVYSVLDFPKRYPAVLEINPNDIVYADVSYLPEKRQV</sequence>
<name>A0AAW1EBD4_ZOAVI</name>
<evidence type="ECO:0000313" key="4">
    <source>
        <dbReference type="EMBL" id="KAK9519473.1"/>
    </source>
</evidence>
<feature type="signal peptide" evidence="3">
    <location>
        <begin position="1"/>
        <end position="23"/>
    </location>
</feature>
<dbReference type="AlphaFoldDB" id="A0AAW1EBD4"/>
<protein>
    <submittedName>
        <fullName evidence="4">Uncharacterized protein</fullName>
    </submittedName>
</protein>
<evidence type="ECO:0000256" key="2">
    <source>
        <dbReference type="SAM" id="Phobius"/>
    </source>
</evidence>
<reference evidence="4 5" key="1">
    <citation type="journal article" date="2024" name="Genome Biol. Evol.">
        <title>Chromosome-level genome assembly of the viviparous eelpout Zoarces viviparus.</title>
        <authorList>
            <person name="Fuhrmann N."/>
            <person name="Brasseur M.V."/>
            <person name="Bakowski C.E."/>
            <person name="Podsiadlowski L."/>
            <person name="Prost S."/>
            <person name="Krehenwinkel H."/>
            <person name="Mayer C."/>
        </authorList>
    </citation>
    <scope>NUCLEOTIDE SEQUENCE [LARGE SCALE GENOMIC DNA]</scope>
    <source>
        <strain evidence="4">NO-MEL_2022_Ind0_liver</strain>
    </source>
</reference>
<keyword evidence="3" id="KW-0732">Signal</keyword>
<feature type="compositionally biased region" description="Polar residues" evidence="1">
    <location>
        <begin position="188"/>
        <end position="201"/>
    </location>
</feature>
<keyword evidence="2" id="KW-1133">Transmembrane helix</keyword>
<keyword evidence="2" id="KW-0472">Membrane</keyword>
<evidence type="ECO:0000256" key="3">
    <source>
        <dbReference type="SAM" id="SignalP"/>
    </source>
</evidence>
<organism evidence="4 5">
    <name type="scientific">Zoarces viviparus</name>
    <name type="common">Viviparous eelpout</name>
    <name type="synonym">Blennius viviparus</name>
    <dbReference type="NCBI Taxonomy" id="48416"/>
    <lineage>
        <taxon>Eukaryota</taxon>
        <taxon>Metazoa</taxon>
        <taxon>Chordata</taxon>
        <taxon>Craniata</taxon>
        <taxon>Vertebrata</taxon>
        <taxon>Euteleostomi</taxon>
        <taxon>Actinopterygii</taxon>
        <taxon>Neopterygii</taxon>
        <taxon>Teleostei</taxon>
        <taxon>Neoteleostei</taxon>
        <taxon>Acanthomorphata</taxon>
        <taxon>Eupercaria</taxon>
        <taxon>Perciformes</taxon>
        <taxon>Cottioidei</taxon>
        <taxon>Zoarcales</taxon>
        <taxon>Zoarcidae</taxon>
        <taxon>Zoarcinae</taxon>
        <taxon>Zoarces</taxon>
    </lineage>
</organism>
<accession>A0AAW1EBD4</accession>
<keyword evidence="2" id="KW-0812">Transmembrane</keyword>
<dbReference type="Proteomes" id="UP001488805">
    <property type="component" value="Unassembled WGS sequence"/>
</dbReference>
<proteinExistence type="predicted"/>
<feature type="transmembrane region" description="Helical" evidence="2">
    <location>
        <begin position="153"/>
        <end position="177"/>
    </location>
</feature>
<evidence type="ECO:0000256" key="1">
    <source>
        <dbReference type="SAM" id="MobiDB-lite"/>
    </source>
</evidence>
<dbReference type="EMBL" id="JBCEZU010000434">
    <property type="protein sequence ID" value="KAK9519473.1"/>
    <property type="molecule type" value="Genomic_DNA"/>
</dbReference>
<feature type="region of interest" description="Disordered" evidence="1">
    <location>
        <begin position="182"/>
        <end position="201"/>
    </location>
</feature>
<keyword evidence="5" id="KW-1185">Reference proteome</keyword>
<comment type="caution">
    <text evidence="4">The sequence shown here is derived from an EMBL/GenBank/DDBJ whole genome shotgun (WGS) entry which is preliminary data.</text>
</comment>
<feature type="chain" id="PRO_5043934605" evidence="3">
    <location>
        <begin position="24"/>
        <end position="246"/>
    </location>
</feature>
<gene>
    <name evidence="4" type="ORF">VZT92_022201</name>
</gene>